<comment type="caution">
    <text evidence="10">The sequence shown here is derived from an EMBL/GenBank/DDBJ whole genome shotgun (WGS) entry which is preliminary data.</text>
</comment>
<feature type="transmembrane region" description="Helical" evidence="8">
    <location>
        <begin position="272"/>
        <end position="303"/>
    </location>
</feature>
<name>A0A4R7P6D6_9GAMM</name>
<comment type="similarity">
    <text evidence="8">Belongs to the binding-protein-dependent transport system permease family.</text>
</comment>
<feature type="transmembrane region" description="Helical" evidence="8">
    <location>
        <begin position="131"/>
        <end position="153"/>
    </location>
</feature>
<evidence type="ECO:0000256" key="3">
    <source>
        <dbReference type="ARBA" id="ARBA00022475"/>
    </source>
</evidence>
<evidence type="ECO:0000259" key="9">
    <source>
        <dbReference type="PROSITE" id="PS50928"/>
    </source>
</evidence>
<accession>A0A4R7P6D6</accession>
<dbReference type="SUPFAM" id="SSF161098">
    <property type="entry name" value="MetI-like"/>
    <property type="match status" value="2"/>
</dbReference>
<evidence type="ECO:0000256" key="7">
    <source>
        <dbReference type="ARBA" id="ARBA00023136"/>
    </source>
</evidence>
<dbReference type="GO" id="GO:0055085">
    <property type="term" value="P:transmembrane transport"/>
    <property type="evidence" value="ECO:0007669"/>
    <property type="project" value="InterPro"/>
</dbReference>
<feature type="transmembrane region" description="Helical" evidence="8">
    <location>
        <begin position="388"/>
        <end position="408"/>
    </location>
</feature>
<dbReference type="OrthoDB" id="9790211at2"/>
<dbReference type="AlphaFoldDB" id="A0A4R7P6D6"/>
<dbReference type="PANTHER" id="PTHR43357">
    <property type="entry name" value="INNER MEMBRANE ABC TRANSPORTER PERMEASE PROTEIN YDCV"/>
    <property type="match status" value="1"/>
</dbReference>
<dbReference type="InterPro" id="IPR000515">
    <property type="entry name" value="MetI-like"/>
</dbReference>
<feature type="domain" description="ABC transmembrane type-1" evidence="9">
    <location>
        <begin position="52"/>
        <end position="250"/>
    </location>
</feature>
<dbReference type="CDD" id="cd06261">
    <property type="entry name" value="TM_PBP2"/>
    <property type="match status" value="2"/>
</dbReference>
<keyword evidence="7 8" id="KW-0472">Membrane</keyword>
<feature type="transmembrane region" description="Helical" evidence="8">
    <location>
        <begin position="501"/>
        <end position="520"/>
    </location>
</feature>
<dbReference type="GO" id="GO:0005886">
    <property type="term" value="C:plasma membrane"/>
    <property type="evidence" value="ECO:0007669"/>
    <property type="project" value="UniProtKB-SubCell"/>
</dbReference>
<keyword evidence="6 8" id="KW-1133">Transmembrane helix</keyword>
<organism evidence="10 11">
    <name type="scientific">Panacagrimonas perspica</name>
    <dbReference type="NCBI Taxonomy" id="381431"/>
    <lineage>
        <taxon>Bacteria</taxon>
        <taxon>Pseudomonadati</taxon>
        <taxon>Pseudomonadota</taxon>
        <taxon>Gammaproteobacteria</taxon>
        <taxon>Nevskiales</taxon>
        <taxon>Nevskiaceae</taxon>
        <taxon>Panacagrimonas</taxon>
    </lineage>
</organism>
<protein>
    <submittedName>
        <fullName evidence="10">Iron(III) transport system permease protein</fullName>
    </submittedName>
</protein>
<evidence type="ECO:0000256" key="5">
    <source>
        <dbReference type="ARBA" id="ARBA00022692"/>
    </source>
</evidence>
<feature type="transmembrane region" description="Helical" evidence="8">
    <location>
        <begin position="52"/>
        <end position="80"/>
    </location>
</feature>
<evidence type="ECO:0000256" key="6">
    <source>
        <dbReference type="ARBA" id="ARBA00022989"/>
    </source>
</evidence>
<reference evidence="10 11" key="1">
    <citation type="submission" date="2019-03" db="EMBL/GenBank/DDBJ databases">
        <title>Genomic Encyclopedia of Type Strains, Phase IV (KMG-IV): sequencing the most valuable type-strain genomes for metagenomic binning, comparative biology and taxonomic classification.</title>
        <authorList>
            <person name="Goeker M."/>
        </authorList>
    </citation>
    <scope>NUCLEOTIDE SEQUENCE [LARGE SCALE GENOMIC DNA]</scope>
    <source>
        <strain evidence="10 11">DSM 26377</strain>
    </source>
</reference>
<evidence type="ECO:0000256" key="4">
    <source>
        <dbReference type="ARBA" id="ARBA00022519"/>
    </source>
</evidence>
<sequence>MFRKPETVGWKLIAALIAAPTLLPLTASLGSFTRLDAELWSHLSEYVLPQVLPTTLILLFGVSLGVSLLGTALAVLVTLFEFPGRRFFSWALLLPLAMPAYVLATVFVGSLDYAGGVATFLREHGVMLPELRNTFGAAIVLIAALYPYVYLVVRSSLATQGARVLEAARGMGLTPAQAVLRVALPLSAPAILGGTLLAAMETLADFGTVAAFNVDTLTSAIYKAWFALFSVDAALQLAGVLLIVVVVLLMLQNRVHAARRTTQSGPPAMRLRLAPIGAALAVLACTLVLLLCFAAPALQLVIWSARHLADVNAQLLGSATNSVLLGVIAALLIAFLAVMLGYAARRSSSRTVQWATRTATLGYALPGALLAVGLFVPMAALVRHVNEALGWSLLLQGGLVLMLLAYAVRFTAVAHAPVQAGLSRIKPSLDEAARLAGITGVAQIVRVHLPLLRPGLAAACALVFVDVMKEMPITLMTRPFGWDTLAVRIFELTSEGEWQRAALPAIAIVIAGLVPVWWLVRHLDDGIAGARDIRGSST</sequence>
<dbReference type="InterPro" id="IPR035906">
    <property type="entry name" value="MetI-like_sf"/>
</dbReference>
<evidence type="ECO:0000313" key="10">
    <source>
        <dbReference type="EMBL" id="TDU28600.1"/>
    </source>
</evidence>
<dbReference type="RefSeq" id="WP_133882138.1">
    <property type="nucleotide sequence ID" value="NZ_MWIN01000002.1"/>
</dbReference>
<feature type="transmembrane region" description="Helical" evidence="8">
    <location>
        <begin position="178"/>
        <end position="200"/>
    </location>
</feature>
<gene>
    <name evidence="10" type="ORF">DFR24_2975</name>
</gene>
<keyword evidence="11" id="KW-1185">Reference proteome</keyword>
<feature type="transmembrane region" description="Helical" evidence="8">
    <location>
        <begin position="363"/>
        <end position="382"/>
    </location>
</feature>
<dbReference type="Proteomes" id="UP000295341">
    <property type="component" value="Unassembled WGS sequence"/>
</dbReference>
<evidence type="ECO:0000256" key="8">
    <source>
        <dbReference type="RuleBase" id="RU363032"/>
    </source>
</evidence>
<evidence type="ECO:0000313" key="11">
    <source>
        <dbReference type="Proteomes" id="UP000295341"/>
    </source>
</evidence>
<comment type="subcellular location">
    <subcellularLocation>
        <location evidence="1">Cell inner membrane</location>
        <topology evidence="1">Multi-pass membrane protein</topology>
    </subcellularLocation>
    <subcellularLocation>
        <location evidence="8">Cell membrane</location>
        <topology evidence="8">Multi-pass membrane protein</topology>
    </subcellularLocation>
</comment>
<evidence type="ECO:0000256" key="1">
    <source>
        <dbReference type="ARBA" id="ARBA00004429"/>
    </source>
</evidence>
<feature type="transmembrane region" description="Helical" evidence="8">
    <location>
        <begin position="87"/>
        <end position="111"/>
    </location>
</feature>
<keyword evidence="4" id="KW-0997">Cell inner membrane</keyword>
<dbReference type="PANTHER" id="PTHR43357:SF3">
    <property type="entry name" value="FE(3+)-TRANSPORT SYSTEM PERMEASE PROTEIN FBPB 2"/>
    <property type="match status" value="1"/>
</dbReference>
<feature type="domain" description="ABC transmembrane type-1" evidence="9">
    <location>
        <begin position="319"/>
        <end position="519"/>
    </location>
</feature>
<dbReference type="Pfam" id="PF00528">
    <property type="entry name" value="BPD_transp_1"/>
    <property type="match status" value="2"/>
</dbReference>
<dbReference type="EMBL" id="SOBT01000009">
    <property type="protein sequence ID" value="TDU28600.1"/>
    <property type="molecule type" value="Genomic_DNA"/>
</dbReference>
<keyword evidence="3" id="KW-1003">Cell membrane</keyword>
<feature type="transmembrane region" description="Helical" evidence="8">
    <location>
        <begin position="323"/>
        <end position="343"/>
    </location>
</feature>
<feature type="transmembrane region" description="Helical" evidence="8">
    <location>
        <begin position="220"/>
        <end position="251"/>
    </location>
</feature>
<dbReference type="PROSITE" id="PS50928">
    <property type="entry name" value="ABC_TM1"/>
    <property type="match status" value="2"/>
</dbReference>
<evidence type="ECO:0000256" key="2">
    <source>
        <dbReference type="ARBA" id="ARBA00022448"/>
    </source>
</evidence>
<proteinExistence type="inferred from homology"/>
<dbReference type="Gene3D" id="1.10.3720.10">
    <property type="entry name" value="MetI-like"/>
    <property type="match status" value="2"/>
</dbReference>
<keyword evidence="2 8" id="KW-0813">Transport</keyword>
<keyword evidence="5 8" id="KW-0812">Transmembrane</keyword>